<dbReference type="WBParaSite" id="ACAC_0001099201-mRNA-1">
    <property type="protein sequence ID" value="ACAC_0001099201-mRNA-1"/>
    <property type="gene ID" value="ACAC_0001099201"/>
</dbReference>
<dbReference type="AlphaFoldDB" id="A0A0K0DI93"/>
<dbReference type="PROSITE" id="PS50202">
    <property type="entry name" value="MSP"/>
    <property type="match status" value="1"/>
</dbReference>
<sequence length="131" mass="14069">LSKSLCKYTRGPIVIVEPKAARFPTSGGKSTFMVLNSGGDRLVFKVKCSNNKDYLIKPAYGFIDPEGSHLIWVVRLPAGAKDDKMVIQWTAATMDTVDAVAIFKMAKATAVQSINVPLIGVVGDGPAENEN</sequence>
<dbReference type="InterPro" id="IPR000535">
    <property type="entry name" value="MSP_dom"/>
</dbReference>
<protein>
    <recommendedName>
        <fullName evidence="1">Major sperm protein</fullName>
    </recommendedName>
</protein>
<name>A0A0K0DI93_ANGCA</name>
<evidence type="ECO:0000256" key="1">
    <source>
        <dbReference type="RuleBase" id="RU003425"/>
    </source>
</evidence>
<evidence type="ECO:0000313" key="3">
    <source>
        <dbReference type="Proteomes" id="UP000035642"/>
    </source>
</evidence>
<dbReference type="Gene3D" id="2.60.40.10">
    <property type="entry name" value="Immunoglobulins"/>
    <property type="match status" value="1"/>
</dbReference>
<keyword evidence="1" id="KW-0963">Cytoplasm</keyword>
<organism evidence="3 4">
    <name type="scientific">Angiostrongylus cantonensis</name>
    <name type="common">Rat lungworm</name>
    <dbReference type="NCBI Taxonomy" id="6313"/>
    <lineage>
        <taxon>Eukaryota</taxon>
        <taxon>Metazoa</taxon>
        <taxon>Ecdysozoa</taxon>
        <taxon>Nematoda</taxon>
        <taxon>Chromadorea</taxon>
        <taxon>Rhabditida</taxon>
        <taxon>Rhabditina</taxon>
        <taxon>Rhabditomorpha</taxon>
        <taxon>Strongyloidea</taxon>
        <taxon>Metastrongylidae</taxon>
        <taxon>Angiostrongylus</taxon>
    </lineage>
</organism>
<dbReference type="InterPro" id="IPR008962">
    <property type="entry name" value="PapD-like_sf"/>
</dbReference>
<keyword evidence="3" id="KW-1185">Reference proteome</keyword>
<evidence type="ECO:0000313" key="4">
    <source>
        <dbReference type="WBParaSite" id="ACAC_0001099201-mRNA-1"/>
    </source>
</evidence>
<dbReference type="InterPro" id="IPR013783">
    <property type="entry name" value="Ig-like_fold"/>
</dbReference>
<feature type="domain" description="MSP" evidence="2">
    <location>
        <begin position="13"/>
        <end position="121"/>
    </location>
</feature>
<dbReference type="Pfam" id="PF00635">
    <property type="entry name" value="Motile_Sperm"/>
    <property type="match status" value="1"/>
</dbReference>
<dbReference type="PANTHER" id="PTHR22947">
    <property type="entry name" value="MAJOR SPERM PROTEIN"/>
    <property type="match status" value="1"/>
</dbReference>
<reference evidence="3" key="1">
    <citation type="submission" date="2012-09" db="EMBL/GenBank/DDBJ databases">
        <authorList>
            <person name="Martin A.A."/>
        </authorList>
    </citation>
    <scope>NUCLEOTIDE SEQUENCE</scope>
</reference>
<keyword evidence="1" id="KW-0206">Cytoskeleton</keyword>
<dbReference type="SUPFAM" id="SSF49354">
    <property type="entry name" value="PapD-like"/>
    <property type="match status" value="1"/>
</dbReference>
<reference evidence="4" key="2">
    <citation type="submission" date="2017-02" db="UniProtKB">
        <authorList>
            <consortium name="WormBaseParasite"/>
        </authorList>
    </citation>
    <scope>IDENTIFICATION</scope>
</reference>
<proteinExistence type="predicted"/>
<dbReference type="STRING" id="6313.A0A0K0DI93"/>
<dbReference type="PANTHER" id="PTHR22947:SF39">
    <property type="entry name" value="MSP DOMAIN-CONTAINING PROTEIN"/>
    <property type="match status" value="1"/>
</dbReference>
<dbReference type="Proteomes" id="UP000035642">
    <property type="component" value="Unassembled WGS sequence"/>
</dbReference>
<dbReference type="InterPro" id="IPR051774">
    <property type="entry name" value="Sperm-specific_class_P"/>
</dbReference>
<accession>A0A0K0DI93</accession>
<evidence type="ECO:0000259" key="2">
    <source>
        <dbReference type="PROSITE" id="PS50202"/>
    </source>
</evidence>
<comment type="function">
    <text evidence="1">Central component in molecular interactions underlying sperm crawling. Forms an extensive filament system that extends from sperm villipoda, along the leading edge of the pseudopod.</text>
</comment>